<keyword evidence="2" id="KW-0521">NADP</keyword>
<accession>A0A6P0CE65</accession>
<reference evidence="10 11" key="1">
    <citation type="submission" date="2020-01" db="EMBL/GenBank/DDBJ databases">
        <title>Sulfitobacter sediminilitoris sp. nov., isolated from a tidal flat.</title>
        <authorList>
            <person name="Park S."/>
            <person name="Yoon J.-H."/>
        </authorList>
    </citation>
    <scope>NUCLEOTIDE SEQUENCE [LARGE SCALE GENOMIC DNA]</scope>
    <source>
        <strain evidence="10 11">JBTF-M27</strain>
    </source>
</reference>
<evidence type="ECO:0000256" key="7">
    <source>
        <dbReference type="ARBA" id="ARBA00024089"/>
    </source>
</evidence>
<dbReference type="Proteomes" id="UP000468591">
    <property type="component" value="Unassembled WGS sequence"/>
</dbReference>
<dbReference type="AlphaFoldDB" id="A0A6P0CE65"/>
<dbReference type="InterPro" id="IPR036291">
    <property type="entry name" value="NAD(P)-bd_dom_sf"/>
</dbReference>
<evidence type="ECO:0000313" key="10">
    <source>
        <dbReference type="EMBL" id="NEK24481.1"/>
    </source>
</evidence>
<comment type="caution">
    <text evidence="10">The sequence shown here is derived from an EMBL/GenBank/DDBJ whole genome shotgun (WGS) entry which is preliminary data.</text>
</comment>
<sequence length="318" mass="33474">MTAHAQTVLICGATGTAGRAAAMALRDDGQSVIAYGRTAPDIEGIEAVTGSMQDTSALSAVFASHKIDSVVSCLASRSGTPSDAWAVDHGANLDLLAAAKHAGVGHFVLISAICVQKPRLAFQHAKLAFEDTLIRSGLPYSIVRPTAFFKSLSGQLDRLRAGKPYLMFGDGTLTACKPISDADLGRFIASCLTDSARQNAILPIGGPGPALTPRDMGKALFDALGISPRFRSVSPRVISAIAGTLSLGGRFSERIATKAELARIGHYYATESMLLWNAETCRYEAEATPEFGSDTLTEFYHALANGEVTISRGAHAVF</sequence>
<proteinExistence type="predicted"/>
<dbReference type="CDD" id="cd05243">
    <property type="entry name" value="SDR_a5"/>
    <property type="match status" value="1"/>
</dbReference>
<dbReference type="UniPathway" id="UPA00668"/>
<evidence type="ECO:0000256" key="2">
    <source>
        <dbReference type="ARBA" id="ARBA00022857"/>
    </source>
</evidence>
<keyword evidence="11" id="KW-1185">Reference proteome</keyword>
<comment type="catalytic activity">
    <reaction evidence="8">
        <text>protochlorophyllide a + NADP(+) = 3,8-divinyl protochlorophyllide a + NADPH + H(+)</text>
        <dbReference type="Rhea" id="RHEA:48884"/>
        <dbReference type="ChEBI" id="CHEBI:15378"/>
        <dbReference type="ChEBI" id="CHEBI:57783"/>
        <dbReference type="ChEBI" id="CHEBI:58349"/>
        <dbReference type="ChEBI" id="CHEBI:58632"/>
        <dbReference type="ChEBI" id="CHEBI:83350"/>
        <dbReference type="EC" id="1.3.1.75"/>
    </reaction>
</comment>
<dbReference type="EC" id="1.3.1.75" evidence="6"/>
<protein>
    <recommendedName>
        <fullName evidence="7">Divinyl chlorophyllide a 8-vinyl-reductase, chloroplastic</fullName>
        <ecNumber evidence="6">1.3.1.75</ecNumber>
    </recommendedName>
</protein>
<keyword evidence="3" id="KW-0809">Transit peptide</keyword>
<dbReference type="SUPFAM" id="SSF51735">
    <property type="entry name" value="NAD(P)-binding Rossmann-fold domains"/>
    <property type="match status" value="1"/>
</dbReference>
<dbReference type="GO" id="GO:0015995">
    <property type="term" value="P:chlorophyll biosynthetic process"/>
    <property type="evidence" value="ECO:0007669"/>
    <property type="project" value="UniProtKB-UniPathway"/>
</dbReference>
<dbReference type="Pfam" id="PF13460">
    <property type="entry name" value="NAD_binding_10"/>
    <property type="match status" value="1"/>
</dbReference>
<dbReference type="RefSeq" id="WP_164355409.1">
    <property type="nucleotide sequence ID" value="NZ_JAABNT010000016.1"/>
</dbReference>
<gene>
    <name evidence="10" type="ORF">GV827_19035</name>
</gene>
<name>A0A6P0CE65_9RHOB</name>
<dbReference type="InterPro" id="IPR044201">
    <property type="entry name" value="DVR-like"/>
</dbReference>
<dbReference type="EMBL" id="JAABNT010000016">
    <property type="protein sequence ID" value="NEK24481.1"/>
    <property type="molecule type" value="Genomic_DNA"/>
</dbReference>
<dbReference type="Gene3D" id="3.40.50.720">
    <property type="entry name" value="NAD(P)-binding Rossmann-like Domain"/>
    <property type="match status" value="1"/>
</dbReference>
<evidence type="ECO:0000256" key="5">
    <source>
        <dbReference type="ARBA" id="ARBA00023171"/>
    </source>
</evidence>
<comment type="pathway">
    <text evidence="1">Porphyrin-containing compound metabolism; chlorophyll biosynthesis.</text>
</comment>
<dbReference type="InterPro" id="IPR016040">
    <property type="entry name" value="NAD(P)-bd_dom"/>
</dbReference>
<evidence type="ECO:0000256" key="4">
    <source>
        <dbReference type="ARBA" id="ARBA00023002"/>
    </source>
</evidence>
<dbReference type="GO" id="GO:0033728">
    <property type="term" value="F:3,8-divinyl protochlorophyllide a 8-vinyl-reductase (NADPH) activity"/>
    <property type="evidence" value="ECO:0007669"/>
    <property type="project" value="UniProtKB-EC"/>
</dbReference>
<dbReference type="PANTHER" id="PTHR47378:SF1">
    <property type="entry name" value="DIVINYL CHLOROPHYLLIDE A 8-VINYL-REDUCTASE, CHLOROPLASTIC"/>
    <property type="match status" value="1"/>
</dbReference>
<evidence type="ECO:0000256" key="8">
    <source>
        <dbReference type="ARBA" id="ARBA00049498"/>
    </source>
</evidence>
<feature type="domain" description="NAD(P)-binding" evidence="9">
    <location>
        <begin position="12"/>
        <end position="194"/>
    </location>
</feature>
<evidence type="ECO:0000256" key="6">
    <source>
        <dbReference type="ARBA" id="ARBA00024059"/>
    </source>
</evidence>
<dbReference type="PANTHER" id="PTHR47378">
    <property type="entry name" value="DIVINYL CHLOROPHYLLIDE A 8-VINYL-REDUCTASE, CHLOROPLASTIC"/>
    <property type="match status" value="1"/>
</dbReference>
<keyword evidence="5" id="KW-0149">Chlorophyll biosynthesis</keyword>
<evidence type="ECO:0000256" key="1">
    <source>
        <dbReference type="ARBA" id="ARBA00005173"/>
    </source>
</evidence>
<evidence type="ECO:0000313" key="11">
    <source>
        <dbReference type="Proteomes" id="UP000468591"/>
    </source>
</evidence>
<keyword evidence="4" id="KW-0560">Oxidoreductase</keyword>
<evidence type="ECO:0000256" key="3">
    <source>
        <dbReference type="ARBA" id="ARBA00022946"/>
    </source>
</evidence>
<evidence type="ECO:0000259" key="9">
    <source>
        <dbReference type="Pfam" id="PF13460"/>
    </source>
</evidence>
<organism evidence="10 11">
    <name type="scientific">Sulfitobacter sediminilitoris</name>
    <dbReference type="NCBI Taxonomy" id="2698830"/>
    <lineage>
        <taxon>Bacteria</taxon>
        <taxon>Pseudomonadati</taxon>
        <taxon>Pseudomonadota</taxon>
        <taxon>Alphaproteobacteria</taxon>
        <taxon>Rhodobacterales</taxon>
        <taxon>Roseobacteraceae</taxon>
        <taxon>Sulfitobacter</taxon>
    </lineage>
</organism>